<proteinExistence type="predicted"/>
<organism evidence="2 3">
    <name type="scientific">Enterococcus rotai</name>
    <dbReference type="NCBI Taxonomy" id="118060"/>
    <lineage>
        <taxon>Bacteria</taxon>
        <taxon>Bacillati</taxon>
        <taxon>Bacillota</taxon>
        <taxon>Bacilli</taxon>
        <taxon>Lactobacillales</taxon>
        <taxon>Enterococcaceae</taxon>
        <taxon>Enterococcus</taxon>
    </lineage>
</organism>
<name>A0A0U2XH29_9ENTE</name>
<gene>
    <name evidence="2" type="ORF">ATZ35_05595</name>
</gene>
<dbReference type="Proteomes" id="UP000067523">
    <property type="component" value="Chromosome"/>
</dbReference>
<evidence type="ECO:0000313" key="2">
    <source>
        <dbReference type="EMBL" id="ALS36653.1"/>
    </source>
</evidence>
<dbReference type="Gene3D" id="3.40.50.300">
    <property type="entry name" value="P-loop containing nucleotide triphosphate hydrolases"/>
    <property type="match status" value="1"/>
</dbReference>
<protein>
    <submittedName>
        <fullName evidence="2">ATP-binding protein</fullName>
    </submittedName>
</protein>
<reference evidence="3" key="1">
    <citation type="submission" date="2015-12" db="EMBL/GenBank/DDBJ databases">
        <authorList>
            <person name="Lauer A."/>
            <person name="Humrighouse B."/>
            <person name="Loparev V."/>
            <person name="Shewmaker P.L."/>
            <person name="Whitney A.M."/>
            <person name="McLaughlin R.W."/>
        </authorList>
    </citation>
    <scope>NUCLEOTIDE SEQUENCE [LARGE SCALE GENOMIC DNA]</scope>
    <source>
        <strain evidence="3">LMG 26678</strain>
    </source>
</reference>
<feature type="domain" description="NadR/Ttd14 AAA" evidence="1">
    <location>
        <begin position="7"/>
        <end position="194"/>
    </location>
</feature>
<evidence type="ECO:0000259" key="1">
    <source>
        <dbReference type="Pfam" id="PF13521"/>
    </source>
</evidence>
<keyword evidence="3" id="KW-1185">Reference proteome</keyword>
<evidence type="ECO:0000313" key="3">
    <source>
        <dbReference type="Proteomes" id="UP000067523"/>
    </source>
</evidence>
<dbReference type="InterPro" id="IPR027417">
    <property type="entry name" value="P-loop_NTPase"/>
</dbReference>
<sequence length="258" mass="29312">MDKKEIRLVISGTYSTGKTTTTTALSIATGIPLINALSAREILTDLYPGRRFQDMNATELLALGLKRMEERIREEMALYQTSGSFISDGSVMNEWIYGTVRMKVGINPGSSFSHRMAKAVLGLPARGFFKKYLDAYGQVANQHAKQWYTDTVHLPIEFEMESDGHRLVSEKYRMLSDQELKNAFISIGLEPKLVMGSQVERVKKIVELYHLPLVVPVEEAVKLAETRIQKNRETVAQRIIEQYSEPGLKEKFLIMTKY</sequence>
<dbReference type="Pfam" id="PF13521">
    <property type="entry name" value="AAA_28"/>
    <property type="match status" value="1"/>
</dbReference>
<dbReference type="STRING" id="118060.ATZ35_05595"/>
<keyword evidence="2" id="KW-0067">ATP-binding</keyword>
<accession>A0A0U2XH29</accession>
<dbReference type="GO" id="GO:0005524">
    <property type="term" value="F:ATP binding"/>
    <property type="evidence" value="ECO:0007669"/>
    <property type="project" value="UniProtKB-KW"/>
</dbReference>
<dbReference type="KEGG" id="erx:ATZ35_05595"/>
<dbReference type="RefSeq" id="WP_208929878.1">
    <property type="nucleotide sequence ID" value="NZ_CP013655.1"/>
</dbReference>
<keyword evidence="2" id="KW-0547">Nucleotide-binding</keyword>
<dbReference type="InterPro" id="IPR038727">
    <property type="entry name" value="NadR/Ttd14_AAA_dom"/>
</dbReference>
<dbReference type="EMBL" id="CP013655">
    <property type="protein sequence ID" value="ALS36653.1"/>
    <property type="molecule type" value="Genomic_DNA"/>
</dbReference>
<dbReference type="AlphaFoldDB" id="A0A0U2XH29"/>